<dbReference type="EMBL" id="CP096246">
    <property type="protein sequence ID" value="WFG95423.1"/>
    <property type="molecule type" value="Genomic_DNA"/>
</dbReference>
<reference evidence="1 2" key="1">
    <citation type="submission" date="2022-04" db="EMBL/GenBank/DDBJ databases">
        <title>Whole genome of Spiroplasma citri.</title>
        <authorList>
            <person name="Khanchezar A."/>
            <person name="Izadpanah K."/>
            <person name="Taghavi M."/>
            <person name="Ghorbani A."/>
            <person name="Beven L."/>
        </authorList>
    </citation>
    <scope>NUCLEOTIDE SEQUENCE [LARGE SCALE GENOMIC DNA]</scope>
    <source>
        <strain evidence="1 2">D4</strain>
    </source>
</reference>
<dbReference type="AlphaFoldDB" id="A0AAX3SW08"/>
<keyword evidence="2" id="KW-1185">Reference proteome</keyword>
<dbReference type="Proteomes" id="UP001214629">
    <property type="component" value="Chromosome"/>
</dbReference>
<protein>
    <submittedName>
        <fullName evidence="1">Uncharacterized protein</fullName>
    </submittedName>
</protein>
<organism evidence="1 2">
    <name type="scientific">Spiroplasma citri</name>
    <dbReference type="NCBI Taxonomy" id="2133"/>
    <lineage>
        <taxon>Bacteria</taxon>
        <taxon>Bacillati</taxon>
        <taxon>Mycoplasmatota</taxon>
        <taxon>Mollicutes</taxon>
        <taxon>Entomoplasmatales</taxon>
        <taxon>Spiroplasmataceae</taxon>
        <taxon>Spiroplasma</taxon>
    </lineage>
</organism>
<name>A0AAX3SW08_SPICI</name>
<gene>
    <name evidence="1" type="ORF">M0C40_04825</name>
</gene>
<dbReference type="KEGG" id="sck:SCITRI_00932"/>
<sequence length="152" mass="18006">MIKKNKIKKITMYSVIKYHKLHYSSFHNHFFDEKNNELTLKKGINLITKTFDNEFIKTRPAIVIGTMGQSLLIVPTSTKKSINKNIQNFFRTKINLNGKDTYICWEQTNHIYNSQITGFWFEDGKLSSLSKSYKRYIKKESEVKLKKFILNK</sequence>
<accession>A0AAX3SW08</accession>
<proteinExistence type="predicted"/>
<evidence type="ECO:0000313" key="1">
    <source>
        <dbReference type="EMBL" id="WFG95423.1"/>
    </source>
</evidence>
<evidence type="ECO:0000313" key="2">
    <source>
        <dbReference type="Proteomes" id="UP001214629"/>
    </source>
</evidence>
<dbReference type="RefSeq" id="WP_071937383.1">
    <property type="nucleotide sequence ID" value="NZ_CP013197.1"/>
</dbReference>
<dbReference type="GeneID" id="54238822"/>